<evidence type="ECO:0000313" key="3">
    <source>
        <dbReference type="EMBL" id="RKQ88467.1"/>
    </source>
</evidence>
<dbReference type="PANTHER" id="PTHR34297:SF1">
    <property type="entry name" value="ASP23_GLS24 FAMILY ENVELOPE STRESS RESPONSE PROTEIN"/>
    <property type="match status" value="1"/>
</dbReference>
<feature type="region of interest" description="Disordered" evidence="2">
    <location>
        <begin position="146"/>
        <end position="195"/>
    </location>
</feature>
<dbReference type="EMBL" id="RBIJ01000001">
    <property type="protein sequence ID" value="RKQ88467.1"/>
    <property type="molecule type" value="Genomic_DNA"/>
</dbReference>
<evidence type="ECO:0000256" key="2">
    <source>
        <dbReference type="SAM" id="MobiDB-lite"/>
    </source>
</evidence>
<evidence type="ECO:0000313" key="4">
    <source>
        <dbReference type="Proteomes" id="UP000267019"/>
    </source>
</evidence>
<accession>A0A660L3F0</accession>
<feature type="compositionally biased region" description="Polar residues" evidence="2">
    <location>
        <begin position="25"/>
        <end position="35"/>
    </location>
</feature>
<dbReference type="InterPro" id="IPR005531">
    <property type="entry name" value="Asp23"/>
</dbReference>
<feature type="compositionally biased region" description="Basic and acidic residues" evidence="2">
    <location>
        <begin position="1"/>
        <end position="15"/>
    </location>
</feature>
<organism evidence="3 4">
    <name type="scientific">Brockia lithotrophica</name>
    <dbReference type="NCBI Taxonomy" id="933949"/>
    <lineage>
        <taxon>Bacteria</taxon>
        <taxon>Bacillati</taxon>
        <taxon>Bacillota</taxon>
        <taxon>Bacilli</taxon>
        <taxon>Bacillales</taxon>
        <taxon>Bacillales Family X. Incertae Sedis</taxon>
        <taxon>Brockia</taxon>
    </lineage>
</organism>
<sequence>MPMETFGREPRDETGRSLGEPPSHSEASFAQSNNKYSKESETKERGVAMEVISLLVRLAVEDTPGAYLAEEPYVGGWVYRLWGRPAGPAVQLRREDGRLSVFVRLAVDYGADIRSVAREVQRRVREDVERLTGYVPDAVDVFVEDVRERKARPPEPTAQGEGRSAGNPTESGDRQGDADLPEAQYEGRSSVADKG</sequence>
<dbReference type="PANTHER" id="PTHR34297">
    <property type="entry name" value="HYPOTHETICAL CYTOSOLIC PROTEIN-RELATED"/>
    <property type="match status" value="1"/>
</dbReference>
<gene>
    <name evidence="3" type="ORF">C7438_0100</name>
</gene>
<reference evidence="3 4" key="1">
    <citation type="submission" date="2018-10" db="EMBL/GenBank/DDBJ databases">
        <title>Genomic Encyclopedia of Type Strains, Phase IV (KMG-IV): sequencing the most valuable type-strain genomes for metagenomic binning, comparative biology and taxonomic classification.</title>
        <authorList>
            <person name="Goeker M."/>
        </authorList>
    </citation>
    <scope>NUCLEOTIDE SEQUENCE [LARGE SCALE GENOMIC DNA]</scope>
    <source>
        <strain evidence="3 4">DSM 22653</strain>
    </source>
</reference>
<keyword evidence="4" id="KW-1185">Reference proteome</keyword>
<dbReference type="OrthoDB" id="6064917at2"/>
<proteinExistence type="inferred from homology"/>
<name>A0A660L3F0_9BACL</name>
<comment type="caution">
    <text evidence="3">The sequence shown here is derived from an EMBL/GenBank/DDBJ whole genome shotgun (WGS) entry which is preliminary data.</text>
</comment>
<dbReference type="Proteomes" id="UP000267019">
    <property type="component" value="Unassembled WGS sequence"/>
</dbReference>
<evidence type="ECO:0000256" key="1">
    <source>
        <dbReference type="ARBA" id="ARBA00005721"/>
    </source>
</evidence>
<comment type="similarity">
    <text evidence="1">Belongs to the asp23 family.</text>
</comment>
<feature type="region of interest" description="Disordered" evidence="2">
    <location>
        <begin position="1"/>
        <end position="42"/>
    </location>
</feature>
<dbReference type="Pfam" id="PF03780">
    <property type="entry name" value="Asp23"/>
    <property type="match status" value="1"/>
</dbReference>
<dbReference type="RefSeq" id="WP_121444007.1">
    <property type="nucleotide sequence ID" value="NZ_RBIJ01000001.1"/>
</dbReference>
<protein>
    <submittedName>
        <fullName evidence="3">Putative alkaline shock family protein YloU</fullName>
    </submittedName>
</protein>
<dbReference type="AlphaFoldDB" id="A0A660L3F0"/>